<dbReference type="AlphaFoldDB" id="A0A9P8VKT1"/>
<comment type="caution">
    <text evidence="1">The sequence shown here is derived from an EMBL/GenBank/DDBJ whole genome shotgun (WGS) entry which is preliminary data.</text>
</comment>
<dbReference type="OrthoDB" id="5376498at2759"/>
<reference evidence="1" key="1">
    <citation type="journal article" date="2021" name="Nat. Commun.">
        <title>Genetic determinants of endophytism in the Arabidopsis root mycobiome.</title>
        <authorList>
            <person name="Mesny F."/>
            <person name="Miyauchi S."/>
            <person name="Thiergart T."/>
            <person name="Pickel B."/>
            <person name="Atanasova L."/>
            <person name="Karlsson M."/>
            <person name="Huettel B."/>
            <person name="Barry K.W."/>
            <person name="Haridas S."/>
            <person name="Chen C."/>
            <person name="Bauer D."/>
            <person name="Andreopoulos W."/>
            <person name="Pangilinan J."/>
            <person name="LaButti K."/>
            <person name="Riley R."/>
            <person name="Lipzen A."/>
            <person name="Clum A."/>
            <person name="Drula E."/>
            <person name="Henrissat B."/>
            <person name="Kohler A."/>
            <person name="Grigoriev I.V."/>
            <person name="Martin F.M."/>
            <person name="Hacquard S."/>
        </authorList>
    </citation>
    <scope>NUCLEOTIDE SEQUENCE</scope>
    <source>
        <strain evidence="1">MPI-SDFR-AT-0117</strain>
    </source>
</reference>
<dbReference type="Proteomes" id="UP000770015">
    <property type="component" value="Unassembled WGS sequence"/>
</dbReference>
<proteinExistence type="predicted"/>
<gene>
    <name evidence="1" type="ORF">F5X68DRAFT_272804</name>
</gene>
<protein>
    <submittedName>
        <fullName evidence="1">Uncharacterized protein</fullName>
    </submittedName>
</protein>
<keyword evidence="2" id="KW-1185">Reference proteome</keyword>
<evidence type="ECO:0000313" key="2">
    <source>
        <dbReference type="Proteomes" id="UP000770015"/>
    </source>
</evidence>
<evidence type="ECO:0000313" key="1">
    <source>
        <dbReference type="EMBL" id="KAH6695469.1"/>
    </source>
</evidence>
<sequence length="142" mass="15746">MDTEGAIDDTALSLRFKYGVHTILLFVDPMQPFSEISTTLLAVVRERFPRGLTISHASPHSTPLPRSDVDVRIAFALPVNATDFSQGWKDLNVENDDNPLSKGVKDNAVLAFVIVPEDDNGEVEFVVDVPDLDDGYEEEEEE</sequence>
<organism evidence="1 2">
    <name type="scientific">Plectosphaerella plurivora</name>
    <dbReference type="NCBI Taxonomy" id="936078"/>
    <lineage>
        <taxon>Eukaryota</taxon>
        <taxon>Fungi</taxon>
        <taxon>Dikarya</taxon>
        <taxon>Ascomycota</taxon>
        <taxon>Pezizomycotina</taxon>
        <taxon>Sordariomycetes</taxon>
        <taxon>Hypocreomycetidae</taxon>
        <taxon>Glomerellales</taxon>
        <taxon>Plectosphaerellaceae</taxon>
        <taxon>Plectosphaerella</taxon>
    </lineage>
</organism>
<accession>A0A9P8VKT1</accession>
<dbReference type="EMBL" id="JAGSXJ010000002">
    <property type="protein sequence ID" value="KAH6695469.1"/>
    <property type="molecule type" value="Genomic_DNA"/>
</dbReference>
<name>A0A9P8VKT1_9PEZI</name>